<evidence type="ECO:0000259" key="1">
    <source>
        <dbReference type="Pfam" id="PF19054"/>
    </source>
</evidence>
<dbReference type="InterPro" id="IPR001387">
    <property type="entry name" value="Cro/C1-type_HTH"/>
</dbReference>
<dbReference type="STRING" id="1133849.O3I_009570"/>
<name>K0ESS4_NOCB7</name>
<accession>K0ESS4</accession>
<dbReference type="AlphaFoldDB" id="K0ESS4"/>
<sequence>MTPTGSTLSRRILARQLRELREKSGVTAEYARNSIGVAKQTLWRMETGQPVRLNPLFVERLCHVYGADEDVTGILLELAGETRRSEWWHAYGDAVPKHLGTFLGLEEAATRTISYHATLIPGLLQTSDYHRALLETGSPGLPEEAVEQQIELLGRRKFRLTSPADPLRVEVIVDECSLRRPIGGRTVMSAQLRHLARVGHLRNVSIRVIPLDTAYGGLAVGPFVILEFPSHPTAHLTEPPVVYLQGHLDSQYLEAADDVRRYQQTYDDLRRAALDETRSRALIKSIVKSIVVEYAT</sequence>
<dbReference type="SUPFAM" id="SSF47413">
    <property type="entry name" value="lambda repressor-like DNA-binding domains"/>
    <property type="match status" value="1"/>
</dbReference>
<dbReference type="RefSeq" id="WP_014982730.1">
    <property type="nucleotide sequence ID" value="NC_018681.1"/>
</dbReference>
<protein>
    <submittedName>
        <fullName evidence="2">XRE family transcriptional regulator</fullName>
    </submittedName>
</protein>
<reference evidence="2 3" key="1">
    <citation type="journal article" date="2012" name="J. Bacteriol.">
        <title>Complete genome sequence of Nocardia brasiliensis HUJEG-1.</title>
        <authorList>
            <person name="Vera-Cabrera L."/>
            <person name="Ortiz-Lopez R."/>
            <person name="Elizondo-Gonzalez R."/>
            <person name="Perez-Maya A.A."/>
            <person name="Ocampo-Candiani J."/>
        </authorList>
    </citation>
    <scope>NUCLEOTIDE SEQUENCE [LARGE SCALE GENOMIC DNA]</scope>
    <source>
        <strain evidence="3">ATCC 700358</strain>
    </source>
</reference>
<dbReference type="InterPro" id="IPR010982">
    <property type="entry name" value="Lambda_DNA-bd_dom_sf"/>
</dbReference>
<dbReference type="eggNOG" id="COG1396">
    <property type="taxonomic scope" value="Bacteria"/>
</dbReference>
<dbReference type="Proteomes" id="UP000006304">
    <property type="component" value="Chromosome"/>
</dbReference>
<dbReference type="Pfam" id="PF13560">
    <property type="entry name" value="HTH_31"/>
    <property type="match status" value="1"/>
</dbReference>
<feature type="domain" description="DUF5753" evidence="1">
    <location>
        <begin position="100"/>
        <end position="284"/>
    </location>
</feature>
<dbReference type="GO" id="GO:0003677">
    <property type="term" value="F:DNA binding"/>
    <property type="evidence" value="ECO:0007669"/>
    <property type="project" value="InterPro"/>
</dbReference>
<dbReference type="InterPro" id="IPR043917">
    <property type="entry name" value="DUF5753"/>
</dbReference>
<proteinExistence type="predicted"/>
<evidence type="ECO:0000313" key="2">
    <source>
        <dbReference type="EMBL" id="AFT99874.1"/>
    </source>
</evidence>
<dbReference type="EMBL" id="CP003876">
    <property type="protein sequence ID" value="AFT99874.1"/>
    <property type="molecule type" value="Genomic_DNA"/>
</dbReference>
<dbReference type="Pfam" id="PF19054">
    <property type="entry name" value="DUF5753"/>
    <property type="match status" value="1"/>
</dbReference>
<keyword evidence="3" id="KW-1185">Reference proteome</keyword>
<evidence type="ECO:0000313" key="3">
    <source>
        <dbReference type="Proteomes" id="UP000006304"/>
    </source>
</evidence>
<dbReference type="HOGENOM" id="CLU_055817_1_1_11"/>
<dbReference type="Gene3D" id="1.10.260.40">
    <property type="entry name" value="lambda repressor-like DNA-binding domains"/>
    <property type="match status" value="1"/>
</dbReference>
<dbReference type="KEGG" id="nbr:O3I_009570"/>
<gene>
    <name evidence="2" type="ORF">O3I_009570</name>
</gene>
<organism evidence="2 3">
    <name type="scientific">Nocardia brasiliensis (strain ATCC 700358 / HUJEG-1)</name>
    <dbReference type="NCBI Taxonomy" id="1133849"/>
    <lineage>
        <taxon>Bacteria</taxon>
        <taxon>Bacillati</taxon>
        <taxon>Actinomycetota</taxon>
        <taxon>Actinomycetes</taxon>
        <taxon>Mycobacteriales</taxon>
        <taxon>Nocardiaceae</taxon>
        <taxon>Nocardia</taxon>
    </lineage>
</organism>
<dbReference type="CDD" id="cd00093">
    <property type="entry name" value="HTH_XRE"/>
    <property type="match status" value="1"/>
</dbReference>